<evidence type="ECO:0000259" key="3">
    <source>
        <dbReference type="Pfam" id="PF13458"/>
    </source>
</evidence>
<organism evidence="4 5">
    <name type="scientific">Nocardioides currus</name>
    <dbReference type="NCBI Taxonomy" id="2133958"/>
    <lineage>
        <taxon>Bacteria</taxon>
        <taxon>Bacillati</taxon>
        <taxon>Actinomycetota</taxon>
        <taxon>Actinomycetes</taxon>
        <taxon>Propionibacteriales</taxon>
        <taxon>Nocardioidaceae</taxon>
        <taxon>Nocardioides</taxon>
    </lineage>
</organism>
<sequence length="414" mass="41571">MIDLSTSSPEPADPTLGRRGFVGAAGAATAALTVPVLAAPAASAARPLRVGVLVPEDLSYAPAGASLVAGLALGFRTAKHPVATSLVTRGVSRGYAGATTATAELLATKVDVVVAGVSVLTAESIAPLCRAAGVSLVVAGVGAHVVPTGTAGVLHVGLQHWQAAHAMGSWARKNLGSSLFEIVAAPDAGYDAVYATARSFQSSGGALVGRAITHDRPVGTGADEAVAAARASGAAVVVVHASGRRAAEILAAVRRGGLGAKVVADGLAVDDAVLPSVGSAARGVYSASSWVGRSTTAPVRDFVHAYRAAHGNRRPDAFAVVGHDAARVVAAASRRTTKRSAWTSTMTGRKVDGARGTLLVGTDGVATSRISIRRVGQGRNLEIDRTARIGGVPLTLASLRTTEVAAYVNEFLGT</sequence>
<evidence type="ECO:0000313" key="4">
    <source>
        <dbReference type="EMBL" id="PUA81373.1"/>
    </source>
</evidence>
<dbReference type="Pfam" id="PF13458">
    <property type="entry name" value="Peripla_BP_6"/>
    <property type="match status" value="1"/>
</dbReference>
<gene>
    <name evidence="4" type="ORF">C7S10_10195</name>
</gene>
<dbReference type="Proteomes" id="UP000244867">
    <property type="component" value="Unassembled WGS sequence"/>
</dbReference>
<reference evidence="4 5" key="1">
    <citation type="submission" date="2018-03" db="EMBL/GenBank/DDBJ databases">
        <authorList>
            <person name="Keele B.F."/>
        </authorList>
    </citation>
    <scope>NUCLEOTIDE SEQUENCE [LARGE SCALE GENOMIC DNA]</scope>
    <source>
        <strain evidence="4 5">IB-3</strain>
    </source>
</reference>
<dbReference type="OrthoDB" id="9783240at2"/>
<dbReference type="InterPro" id="IPR051010">
    <property type="entry name" value="BCAA_transport"/>
</dbReference>
<name>A0A2R7YYD1_9ACTN</name>
<dbReference type="AlphaFoldDB" id="A0A2R7YYD1"/>
<evidence type="ECO:0000256" key="1">
    <source>
        <dbReference type="ARBA" id="ARBA00010062"/>
    </source>
</evidence>
<comment type="caution">
    <text evidence="4">The sequence shown here is derived from an EMBL/GenBank/DDBJ whole genome shotgun (WGS) entry which is preliminary data.</text>
</comment>
<dbReference type="PANTHER" id="PTHR30483">
    <property type="entry name" value="LEUCINE-SPECIFIC-BINDING PROTEIN"/>
    <property type="match status" value="1"/>
</dbReference>
<keyword evidence="5" id="KW-1185">Reference proteome</keyword>
<comment type="similarity">
    <text evidence="1">Belongs to the leucine-binding protein family.</text>
</comment>
<proteinExistence type="inferred from homology"/>
<dbReference type="InterPro" id="IPR006311">
    <property type="entry name" value="TAT_signal"/>
</dbReference>
<dbReference type="Gene3D" id="3.40.50.2300">
    <property type="match status" value="2"/>
</dbReference>
<dbReference type="PANTHER" id="PTHR30483:SF6">
    <property type="entry name" value="PERIPLASMIC BINDING PROTEIN OF ABC TRANSPORTER FOR NATURAL AMINO ACIDS"/>
    <property type="match status" value="1"/>
</dbReference>
<evidence type="ECO:0000313" key="5">
    <source>
        <dbReference type="Proteomes" id="UP000244867"/>
    </source>
</evidence>
<dbReference type="EMBL" id="PYXZ01000003">
    <property type="protein sequence ID" value="PUA81373.1"/>
    <property type="molecule type" value="Genomic_DNA"/>
</dbReference>
<dbReference type="PROSITE" id="PS51318">
    <property type="entry name" value="TAT"/>
    <property type="match status" value="1"/>
</dbReference>
<feature type="domain" description="Leucine-binding protein" evidence="3">
    <location>
        <begin position="47"/>
        <end position="376"/>
    </location>
</feature>
<dbReference type="InterPro" id="IPR028082">
    <property type="entry name" value="Peripla_BP_I"/>
</dbReference>
<evidence type="ECO:0000256" key="2">
    <source>
        <dbReference type="ARBA" id="ARBA00022729"/>
    </source>
</evidence>
<dbReference type="SUPFAM" id="SSF53822">
    <property type="entry name" value="Periplasmic binding protein-like I"/>
    <property type="match status" value="1"/>
</dbReference>
<accession>A0A2R7YYD1</accession>
<protein>
    <recommendedName>
        <fullName evidence="3">Leucine-binding protein domain-containing protein</fullName>
    </recommendedName>
</protein>
<keyword evidence="2" id="KW-0732">Signal</keyword>
<dbReference type="InterPro" id="IPR028081">
    <property type="entry name" value="Leu-bd"/>
</dbReference>
<dbReference type="RefSeq" id="WP_108344314.1">
    <property type="nucleotide sequence ID" value="NZ_PYXZ01000003.1"/>
</dbReference>